<feature type="region of interest" description="Disordered" evidence="1">
    <location>
        <begin position="44"/>
        <end position="78"/>
    </location>
</feature>
<feature type="region of interest" description="Disordered" evidence="1">
    <location>
        <begin position="268"/>
        <end position="308"/>
    </location>
</feature>
<comment type="caution">
    <text evidence="2">The sequence shown here is derived from an EMBL/GenBank/DDBJ whole genome shotgun (WGS) entry which is preliminary data.</text>
</comment>
<feature type="compositionally biased region" description="Basic and acidic residues" evidence="1">
    <location>
        <begin position="64"/>
        <end position="78"/>
    </location>
</feature>
<proteinExistence type="predicted"/>
<evidence type="ECO:0000313" key="2">
    <source>
        <dbReference type="EMBL" id="MPL85463.1"/>
    </source>
</evidence>
<name>A0A644V3N4_9ZZZZ</name>
<evidence type="ECO:0000256" key="1">
    <source>
        <dbReference type="SAM" id="MobiDB-lite"/>
    </source>
</evidence>
<reference evidence="2" key="1">
    <citation type="submission" date="2019-08" db="EMBL/GenBank/DDBJ databases">
        <authorList>
            <person name="Kucharzyk K."/>
            <person name="Murdoch R.W."/>
            <person name="Higgins S."/>
            <person name="Loffler F."/>
        </authorList>
    </citation>
    <scope>NUCLEOTIDE SEQUENCE</scope>
</reference>
<dbReference type="EMBL" id="VSSQ01000206">
    <property type="protein sequence ID" value="MPL85463.1"/>
    <property type="molecule type" value="Genomic_DNA"/>
</dbReference>
<feature type="region of interest" description="Disordered" evidence="1">
    <location>
        <begin position="1"/>
        <end position="20"/>
    </location>
</feature>
<accession>A0A644V3N4</accession>
<dbReference type="AlphaFoldDB" id="A0A644V3N4"/>
<gene>
    <name evidence="2" type="ORF">SDC9_31431</name>
</gene>
<organism evidence="2">
    <name type="scientific">bioreactor metagenome</name>
    <dbReference type="NCBI Taxonomy" id="1076179"/>
    <lineage>
        <taxon>unclassified sequences</taxon>
        <taxon>metagenomes</taxon>
        <taxon>ecological metagenomes</taxon>
    </lineage>
</organism>
<protein>
    <submittedName>
        <fullName evidence="2">Uncharacterized protein</fullName>
    </submittedName>
</protein>
<sequence>MCNRRQRRQRPGGDFLRLGRGHAEGQQDVTRDLLGVIRGRGALGDRDHRRRDRSHQNVAADLGGADREHPLIEPAPDRHQRIVPDRFAEGVARRARMDHRPAPGGVFPGGVQIVADRDGGLLGRALERREHQVDGAIELAGQLLEELVFQLPEILEVVVEGAARDAGAFADVLDPRGLAGLLAKAGEGGGQDRVARAGSAGGTDLGAAPAAGGPVAEGRKLAVVVFRHEPVLLPLHSSRRIARPAALRRRAGRAFRYAADCPRGPALRWRNGPGHTVRRGGEAVSGRGGAGLAPARPRSVNHLKSRPAKAVPAPLAGRRKMECVPKLFRLVEFVK</sequence>
<feature type="compositionally biased region" description="Basic residues" evidence="1">
    <location>
        <begin position="1"/>
        <end position="10"/>
    </location>
</feature>